<dbReference type="PROSITE" id="PS51257">
    <property type="entry name" value="PROKAR_LIPOPROTEIN"/>
    <property type="match status" value="1"/>
</dbReference>
<proteinExistence type="predicted"/>
<protein>
    <recommendedName>
        <fullName evidence="2">DUF1573 domain-containing protein</fullName>
    </recommendedName>
</protein>
<organism evidence="1">
    <name type="scientific">uncultured Flavobacteriia bacterium</name>
    <dbReference type="NCBI Taxonomy" id="212695"/>
    <lineage>
        <taxon>Bacteria</taxon>
        <taxon>Pseudomonadati</taxon>
        <taxon>Bacteroidota</taxon>
        <taxon>Flavobacteriia</taxon>
        <taxon>environmental samples</taxon>
    </lineage>
</organism>
<gene>
    <name evidence="1" type="ORF">S18_1082_0017</name>
</gene>
<dbReference type="Pfam" id="PF07610">
    <property type="entry name" value="DUF1573"/>
    <property type="match status" value="1"/>
</dbReference>
<reference evidence="1" key="2">
    <citation type="journal article" date="2012" name="Environ. Microbiol.">
        <title>Genomic content of uncultured Bacteroidetes from contrasting oceanic provinces in the North Atlantic Ocean.</title>
        <authorList>
            <person name="Gomez-Pereira P.R."/>
            <person name="Schuler M."/>
            <person name="Fuchs B.M."/>
            <person name="Bennke C."/>
            <person name="Teeling H."/>
            <person name="Waldmann J."/>
            <person name="Richter M."/>
            <person name="Barbe V."/>
            <person name="Bataille E."/>
            <person name="Glockner F.O."/>
            <person name="Amann R."/>
        </authorList>
    </citation>
    <scope>NUCLEOTIDE SEQUENCE</scope>
</reference>
<evidence type="ECO:0008006" key="2">
    <source>
        <dbReference type="Google" id="ProtNLM"/>
    </source>
</evidence>
<accession>F4MMK4</accession>
<name>F4MMK4_9BACT</name>
<dbReference type="Gene3D" id="2.60.40.10">
    <property type="entry name" value="Immunoglobulins"/>
    <property type="match status" value="1"/>
</dbReference>
<reference evidence="1" key="1">
    <citation type="submission" date="2010-05" db="EMBL/GenBank/DDBJ databases">
        <authorList>
            <person name="Genoscope - CEA"/>
        </authorList>
    </citation>
    <scope>NUCLEOTIDE SEQUENCE</scope>
</reference>
<dbReference type="PANTHER" id="PTHR37833">
    <property type="entry name" value="LIPOPROTEIN-RELATED"/>
    <property type="match status" value="1"/>
</dbReference>
<dbReference type="AlphaFoldDB" id="F4MMK4"/>
<evidence type="ECO:0000313" key="1">
    <source>
        <dbReference type="EMBL" id="CBL87367.1"/>
    </source>
</evidence>
<sequence>MKNLILIFLTIFIFSCNNDPAKKINQKNLIESKEKTQSSDIFPEITFDKKEHDFGTINDGDIVETVFVFTNTGKSDLIISDAQGSCGCTVPDYPKNIPIKPGGKGDIKVKFDSTKKPGNQMKTVTLTTNTKRGRDIIRIKTNVVSPLSN</sequence>
<dbReference type="PANTHER" id="PTHR37833:SF1">
    <property type="entry name" value="SIGNAL PEPTIDE PROTEIN"/>
    <property type="match status" value="1"/>
</dbReference>
<dbReference type="EMBL" id="FQ032819">
    <property type="protein sequence ID" value="CBL87367.1"/>
    <property type="molecule type" value="Genomic_DNA"/>
</dbReference>
<dbReference type="InterPro" id="IPR011467">
    <property type="entry name" value="DUF1573"/>
</dbReference>
<dbReference type="InterPro" id="IPR013783">
    <property type="entry name" value="Ig-like_fold"/>
</dbReference>